<gene>
    <name evidence="2" type="ORF">LSCM1_04235</name>
</gene>
<feature type="region of interest" description="Disordered" evidence="1">
    <location>
        <begin position="142"/>
        <end position="271"/>
    </location>
</feature>
<dbReference type="InterPro" id="IPR050311">
    <property type="entry name" value="ORC1/CDC6"/>
</dbReference>
<proteinExistence type="predicted"/>
<dbReference type="GeneID" id="92514260"/>
<keyword evidence="3" id="KW-1185">Reference proteome</keyword>
<feature type="region of interest" description="Disordered" evidence="1">
    <location>
        <begin position="648"/>
        <end position="672"/>
    </location>
</feature>
<dbReference type="InterPro" id="IPR027417">
    <property type="entry name" value="P-loop_NTPase"/>
</dbReference>
<dbReference type="Proteomes" id="UP000673552">
    <property type="component" value="Chromosome 26"/>
</dbReference>
<feature type="compositionally biased region" description="Low complexity" evidence="1">
    <location>
        <begin position="223"/>
        <end position="248"/>
    </location>
</feature>
<comment type="caution">
    <text evidence="2">The sequence shown here is derived from an EMBL/GenBank/DDBJ whole genome shotgun (WGS) entry which is preliminary data.</text>
</comment>
<feature type="compositionally biased region" description="Low complexity" evidence="1">
    <location>
        <begin position="592"/>
        <end position="609"/>
    </location>
</feature>
<evidence type="ECO:0000313" key="2">
    <source>
        <dbReference type="EMBL" id="KAG5476521.1"/>
    </source>
</evidence>
<feature type="compositionally biased region" description="Low complexity" evidence="1">
    <location>
        <begin position="181"/>
        <end position="215"/>
    </location>
</feature>
<evidence type="ECO:0000313" key="3">
    <source>
        <dbReference type="Proteomes" id="UP000673552"/>
    </source>
</evidence>
<dbReference type="OrthoDB" id="1926878at2759"/>
<dbReference type="PANTHER" id="PTHR10763">
    <property type="entry name" value="CELL DIVISION CONTROL PROTEIN 6-RELATED"/>
    <property type="match status" value="1"/>
</dbReference>
<evidence type="ECO:0000256" key="1">
    <source>
        <dbReference type="SAM" id="MobiDB-lite"/>
    </source>
</evidence>
<feature type="region of interest" description="Disordered" evidence="1">
    <location>
        <begin position="1"/>
        <end position="41"/>
    </location>
</feature>
<dbReference type="EMBL" id="JAFEUZ010000026">
    <property type="protein sequence ID" value="KAG5476521.1"/>
    <property type="molecule type" value="Genomic_DNA"/>
</dbReference>
<dbReference type="SUPFAM" id="SSF52540">
    <property type="entry name" value="P-loop containing nucleoside triphosphate hydrolases"/>
    <property type="match status" value="1"/>
</dbReference>
<dbReference type="AlphaFoldDB" id="A0A836GK31"/>
<reference evidence="2 3" key="1">
    <citation type="submission" date="2021-03" db="EMBL/GenBank/DDBJ databases">
        <title>Leishmania (Mundinia) martiniquensis Genome sequencing and assembly.</title>
        <authorList>
            <person name="Almutairi H."/>
            <person name="Gatherer D."/>
        </authorList>
    </citation>
    <scope>NUCLEOTIDE SEQUENCE [LARGE SCALE GENOMIC DNA]</scope>
    <source>
        <strain evidence="2">LSCM1</strain>
    </source>
</reference>
<organism evidence="2 3">
    <name type="scientific">Leishmania martiniquensis</name>
    <dbReference type="NCBI Taxonomy" id="1580590"/>
    <lineage>
        <taxon>Eukaryota</taxon>
        <taxon>Discoba</taxon>
        <taxon>Euglenozoa</taxon>
        <taxon>Kinetoplastea</taxon>
        <taxon>Metakinetoplastina</taxon>
        <taxon>Trypanosomatida</taxon>
        <taxon>Trypanosomatidae</taxon>
        <taxon>Leishmaniinae</taxon>
        <taxon>Leishmania</taxon>
    </lineage>
</organism>
<sequence>MPRKAAAAATPVRQAVEGGSSFLTRHPSRRGGKADARASPPDAVFPLETLLDEAPHTGREAEYEAVVAYVSRRLSHETNTSLFVCGGCGCGKTSTVKRALRAMSARVLPCDATSRSLIKHSTLEERGWRTWVESSDAAASATAGAAGGVRKPLLATPISSPRSSQQMPAEEGSTPGSANGLTPSASASLAAALSHTTSPDTSLASPSSSTAATAARIEHLTLSPPESSRPSVSSTDSASTALAAAGPARRAKRSRAADEWDDGITGSEELNRQATALFTQGPGARRRAQELAQEASPRAQPEPYSLGYFCMRYPELFSSGGTRATASNASSANSKHRQLFGHFVNCADLSGPLLIEVVCDSIRATCTRTDGATQLLLQWLASVGTTASNRGHAIRDAAAEPHAGSTFTPSRWRAGPPALHVVALDEVEYLRGGGAKTLAQLAEIAFQHPAHLALIFISNHRAFVHVPQTMLEPLLFQPYSEARLREIGARAANAELQRCEQLVCAECCTSTSHAAKGTTRSARARKTAPCASAAAHQHWRASDVDIKPRLYDYIARKALLEFAGDVRQVIAMCHRVVSVAWQEVTEARLKSAAAAAPVPTATSTSMAAARRNNSTATVRSASTDDLSSKLEDAVEAYRAGQSTAAAPRAATASSGISSSSSDAAAANGTSSARSSGAAGVSAPFLATAAAPASASMPPTPSSGVMTLAKSVRVLQSNQVESDIDKHVGTLPEQTLYVLSCIVVLTLRKQEERMYASTSVGGRIGTTRAPGAGLTAAQRALPTLSLKMHEVHQLYTRLMAKLHFPAMRADGFPVQVECLADFGVLTRPQVRGTDRVFSLNGTWTLPAMQAALVKRGEAIKQDRMAAGAGAMMENRFEEVLRELANLPR</sequence>
<accession>A0A836GK31</accession>
<feature type="region of interest" description="Disordered" evidence="1">
    <location>
        <begin position="592"/>
        <end position="625"/>
    </location>
</feature>
<dbReference type="Gene3D" id="3.40.50.300">
    <property type="entry name" value="P-loop containing nucleotide triphosphate hydrolases"/>
    <property type="match status" value="1"/>
</dbReference>
<dbReference type="PANTHER" id="PTHR10763:SF26">
    <property type="entry name" value="CELL DIVISION CONTROL PROTEIN 6 HOMOLOG"/>
    <property type="match status" value="1"/>
</dbReference>
<dbReference type="GO" id="GO:0006270">
    <property type="term" value="P:DNA replication initiation"/>
    <property type="evidence" value="ECO:0007669"/>
    <property type="project" value="TreeGrafter"/>
</dbReference>
<dbReference type="RefSeq" id="XP_067177979.1">
    <property type="nucleotide sequence ID" value="XM_067321748.1"/>
</dbReference>
<feature type="compositionally biased region" description="Polar residues" evidence="1">
    <location>
        <begin position="611"/>
        <end position="625"/>
    </location>
</feature>
<feature type="compositionally biased region" description="Polar residues" evidence="1">
    <location>
        <begin position="157"/>
        <end position="167"/>
    </location>
</feature>
<dbReference type="GO" id="GO:0003688">
    <property type="term" value="F:DNA replication origin binding"/>
    <property type="evidence" value="ECO:0007669"/>
    <property type="project" value="TreeGrafter"/>
</dbReference>
<dbReference type="KEGG" id="lmat:92514260"/>
<name>A0A836GK31_9TRYP</name>
<dbReference type="GO" id="GO:0005634">
    <property type="term" value="C:nucleus"/>
    <property type="evidence" value="ECO:0007669"/>
    <property type="project" value="TreeGrafter"/>
</dbReference>
<dbReference type="GO" id="GO:0033314">
    <property type="term" value="P:mitotic DNA replication checkpoint signaling"/>
    <property type="evidence" value="ECO:0007669"/>
    <property type="project" value="TreeGrafter"/>
</dbReference>
<protein>
    <submittedName>
        <fullName evidence="2">Uncharacterized protein</fullName>
    </submittedName>
</protein>